<dbReference type="InterPro" id="IPR017853">
    <property type="entry name" value="GH"/>
</dbReference>
<evidence type="ECO:0000256" key="8">
    <source>
        <dbReference type="SAM" id="SignalP"/>
    </source>
</evidence>
<feature type="signal peptide" evidence="8">
    <location>
        <begin position="1"/>
        <end position="26"/>
    </location>
</feature>
<keyword evidence="2" id="KW-0677">Repeat</keyword>
<keyword evidence="6" id="KW-0624">Polysaccharide degradation</keyword>
<evidence type="ECO:0000256" key="6">
    <source>
        <dbReference type="ARBA" id="ARBA00023326"/>
    </source>
</evidence>
<dbReference type="PANTHER" id="PTHR31490">
    <property type="entry name" value="GLYCOSYL HYDROLASE"/>
    <property type="match status" value="1"/>
</dbReference>
<keyword evidence="5" id="KW-0326">Glycosidase</keyword>
<keyword evidence="8" id="KW-0732">Signal</keyword>
<keyword evidence="3" id="KW-0378">Hydrolase</keyword>
<proteinExistence type="inferred from homology"/>
<dbReference type="EMBL" id="JAVIJP010000017">
    <property type="protein sequence ID" value="KAL3641196.1"/>
    <property type="molecule type" value="Genomic_DNA"/>
</dbReference>
<dbReference type="Pfam" id="PF02018">
    <property type="entry name" value="CBM_4_9"/>
    <property type="match status" value="1"/>
</dbReference>
<feature type="active site" description="Nucleophile" evidence="7">
    <location>
        <position position="451"/>
    </location>
</feature>
<dbReference type="SUPFAM" id="SSF51445">
    <property type="entry name" value="(Trans)glycosidases"/>
    <property type="match status" value="1"/>
</dbReference>
<evidence type="ECO:0000256" key="5">
    <source>
        <dbReference type="ARBA" id="ARBA00023295"/>
    </source>
</evidence>
<evidence type="ECO:0000313" key="10">
    <source>
        <dbReference type="EMBL" id="KAL3641196.1"/>
    </source>
</evidence>
<sequence length="589" mass="66649">MEKLLSYTHMFFIVIIGIAFALQARAELYDDSYTLDCLATPPKAQYKGGMVINPEFNEGLNGWKMFEDAKVYHVTSNDGNKFIAASNRNPSYRSFTQTFDLETDKLYTFSAWLQVSHGKADIAAVFMMETGPEIAGWVTARKGCWSMLKGGLVVKAWGPADLHFATNNTDVDILADSISLHSFTQEEWKSHQQQKIHKVRRKRVRLQAVDQTGRPMANATVSLTQTRPGFPIGCTINQNILHNPAYQSWFLSRFKFTVFENELKWYSTEYMQGVEDYTTADAMMQFAESHNVIVRGHNVLWDNPSCQPQWARGLSGDNLFAAANKRTHSVVSRYKGRLIHWDVVNENMHYNFFETQLGKPSASTYFYQTANQIDPNALLFLNEFNTIECSGDPASSPSKYVEKINLLKAQGYNSKLAIGVQGHFPNNINLVYLRTALETLAQTGLPIWVTELDVSAGPNQAAGLDQVLHELYSNPAVQGIMIWAAPGANGCYAMCLTDNYNFNNLDTGNVVDNFMGKLKQGEHDDFDSPKTTDSNGFFETSLPHGEYEVKMSHPRLQEFYDFRKINIAPNKKKFTNSRVYRFTIIDPEN</sequence>
<evidence type="ECO:0000256" key="7">
    <source>
        <dbReference type="PROSITE-ProRule" id="PRU10061"/>
    </source>
</evidence>
<keyword evidence="11" id="KW-1185">Reference proteome</keyword>
<dbReference type="Proteomes" id="UP001632038">
    <property type="component" value="Unassembled WGS sequence"/>
</dbReference>
<dbReference type="PANTHER" id="PTHR31490:SF2">
    <property type="entry name" value="GLYCOSYL HYDROLASE FAMILY 10 PROTEIN"/>
    <property type="match status" value="1"/>
</dbReference>
<dbReference type="PROSITE" id="PS51760">
    <property type="entry name" value="GH10_2"/>
    <property type="match status" value="1"/>
</dbReference>
<dbReference type="InterPro" id="IPR001000">
    <property type="entry name" value="GH10_dom"/>
</dbReference>
<dbReference type="InterPro" id="IPR008979">
    <property type="entry name" value="Galactose-bd-like_sf"/>
</dbReference>
<comment type="similarity">
    <text evidence="1">Belongs to the glycosyl hydrolase 10 (cellulase F) family.</text>
</comment>
<dbReference type="SUPFAM" id="SSF49785">
    <property type="entry name" value="Galactose-binding domain-like"/>
    <property type="match status" value="1"/>
</dbReference>
<evidence type="ECO:0000256" key="4">
    <source>
        <dbReference type="ARBA" id="ARBA00023277"/>
    </source>
</evidence>
<dbReference type="InterPro" id="IPR031158">
    <property type="entry name" value="GH10_AS"/>
</dbReference>
<feature type="chain" id="PRO_5044875669" description="GH10 domain-containing protein" evidence="8">
    <location>
        <begin position="27"/>
        <end position="589"/>
    </location>
</feature>
<evidence type="ECO:0000256" key="2">
    <source>
        <dbReference type="ARBA" id="ARBA00022737"/>
    </source>
</evidence>
<gene>
    <name evidence="10" type="ORF">CASFOL_016164</name>
</gene>
<dbReference type="AlphaFoldDB" id="A0ABD3DFT1"/>
<keyword evidence="4" id="KW-0119">Carbohydrate metabolism</keyword>
<protein>
    <recommendedName>
        <fullName evidence="9">GH10 domain-containing protein</fullName>
    </recommendedName>
</protein>
<evidence type="ECO:0000256" key="3">
    <source>
        <dbReference type="ARBA" id="ARBA00022801"/>
    </source>
</evidence>
<name>A0ABD3DFT1_9LAMI</name>
<reference evidence="11" key="1">
    <citation type="journal article" date="2024" name="IScience">
        <title>Strigolactones Initiate the Formation of Haustorium-like Structures in Castilleja.</title>
        <authorList>
            <person name="Buerger M."/>
            <person name="Peterson D."/>
            <person name="Chory J."/>
        </authorList>
    </citation>
    <scope>NUCLEOTIDE SEQUENCE [LARGE SCALE GENOMIC DNA]</scope>
</reference>
<dbReference type="Gene3D" id="2.60.120.260">
    <property type="entry name" value="Galactose-binding domain-like"/>
    <property type="match status" value="1"/>
</dbReference>
<accession>A0ABD3DFT1</accession>
<feature type="domain" description="GH10" evidence="9">
    <location>
        <begin position="217"/>
        <end position="514"/>
    </location>
</feature>
<comment type="caution">
    <text evidence="10">The sequence shown here is derived from an EMBL/GenBank/DDBJ whole genome shotgun (WGS) entry which is preliminary data.</text>
</comment>
<dbReference type="InterPro" id="IPR044846">
    <property type="entry name" value="GH10"/>
</dbReference>
<evidence type="ECO:0000256" key="1">
    <source>
        <dbReference type="ARBA" id="ARBA00007495"/>
    </source>
</evidence>
<dbReference type="Pfam" id="PF00331">
    <property type="entry name" value="Glyco_hydro_10"/>
    <property type="match status" value="1"/>
</dbReference>
<dbReference type="SMART" id="SM00633">
    <property type="entry name" value="Glyco_10"/>
    <property type="match status" value="1"/>
</dbReference>
<evidence type="ECO:0000313" key="11">
    <source>
        <dbReference type="Proteomes" id="UP001632038"/>
    </source>
</evidence>
<evidence type="ECO:0000259" key="9">
    <source>
        <dbReference type="PROSITE" id="PS51760"/>
    </source>
</evidence>
<dbReference type="Gene3D" id="3.20.20.80">
    <property type="entry name" value="Glycosidases"/>
    <property type="match status" value="1"/>
</dbReference>
<dbReference type="PROSITE" id="PS00591">
    <property type="entry name" value="GH10_1"/>
    <property type="match status" value="1"/>
</dbReference>
<dbReference type="InterPro" id="IPR003305">
    <property type="entry name" value="CenC_carb-bd"/>
</dbReference>
<dbReference type="GO" id="GO:0000272">
    <property type="term" value="P:polysaccharide catabolic process"/>
    <property type="evidence" value="ECO:0007669"/>
    <property type="project" value="UniProtKB-KW"/>
</dbReference>
<dbReference type="GO" id="GO:0031176">
    <property type="term" value="F:endo-1,4-beta-xylanase activity"/>
    <property type="evidence" value="ECO:0007669"/>
    <property type="project" value="UniProtKB-ARBA"/>
</dbReference>
<organism evidence="10 11">
    <name type="scientific">Castilleja foliolosa</name>
    <dbReference type="NCBI Taxonomy" id="1961234"/>
    <lineage>
        <taxon>Eukaryota</taxon>
        <taxon>Viridiplantae</taxon>
        <taxon>Streptophyta</taxon>
        <taxon>Embryophyta</taxon>
        <taxon>Tracheophyta</taxon>
        <taxon>Spermatophyta</taxon>
        <taxon>Magnoliopsida</taxon>
        <taxon>eudicotyledons</taxon>
        <taxon>Gunneridae</taxon>
        <taxon>Pentapetalae</taxon>
        <taxon>asterids</taxon>
        <taxon>lamiids</taxon>
        <taxon>Lamiales</taxon>
        <taxon>Orobanchaceae</taxon>
        <taxon>Pedicularideae</taxon>
        <taxon>Castillejinae</taxon>
        <taxon>Castilleja</taxon>
    </lineage>
</organism>